<keyword evidence="2" id="KW-0255">Endonuclease</keyword>
<evidence type="ECO:0000259" key="1">
    <source>
        <dbReference type="Pfam" id="PF04480"/>
    </source>
</evidence>
<dbReference type="EMBL" id="JAFBBZ010000001">
    <property type="protein sequence ID" value="MBM7507520.1"/>
    <property type="molecule type" value="Genomic_DNA"/>
</dbReference>
<accession>A0ABS2M8K8</accession>
<feature type="domain" description="DUF559" evidence="1">
    <location>
        <begin position="221"/>
        <end position="280"/>
    </location>
</feature>
<dbReference type="InterPro" id="IPR007569">
    <property type="entry name" value="DUF559"/>
</dbReference>
<dbReference type="Proteomes" id="UP000732378">
    <property type="component" value="Unassembled WGS sequence"/>
</dbReference>
<sequence>MDDERLPVAEVLTTLGGVATRAALVRACSRRAVDAAIATGEVVALARGRYALPAADEARAAAHRVSGVVSHRSAALLHGWAVATPPERPEVTVPRSRNVTGAHRDGIALRLADLHRSEVVDGCTSPERTLVDCLRTLPFPEALAVADSALRDGFGRGRLRTLARDVRGPGGRQVRRVAERADAAAANPFESALRAICLSVEGLVVRAQVPVRDPHWLGRPDLVDERLKVALEADSFEWHGDRAALHRDARRYNAFVAAGWLVLRFSWEEVMLHADRVAAVLRAVVVERAQQRCPSCRTA</sequence>
<dbReference type="SUPFAM" id="SSF52980">
    <property type="entry name" value="Restriction endonuclease-like"/>
    <property type="match status" value="1"/>
</dbReference>
<protein>
    <submittedName>
        <fullName evidence="2">Very-short-patch-repair endonuclease</fullName>
    </submittedName>
</protein>
<proteinExistence type="predicted"/>
<dbReference type="RefSeq" id="WP_193670135.1">
    <property type="nucleotide sequence ID" value="NZ_JACDTV010000012.1"/>
</dbReference>
<evidence type="ECO:0000313" key="3">
    <source>
        <dbReference type="Proteomes" id="UP000732378"/>
    </source>
</evidence>
<dbReference type="GO" id="GO:0004519">
    <property type="term" value="F:endonuclease activity"/>
    <property type="evidence" value="ECO:0007669"/>
    <property type="project" value="UniProtKB-KW"/>
</dbReference>
<dbReference type="InterPro" id="IPR011335">
    <property type="entry name" value="Restrct_endonuc-II-like"/>
</dbReference>
<dbReference type="Pfam" id="PF04480">
    <property type="entry name" value="DUF559"/>
    <property type="match status" value="1"/>
</dbReference>
<comment type="caution">
    <text evidence="2">The sequence shown here is derived from an EMBL/GenBank/DDBJ whole genome shotgun (WGS) entry which is preliminary data.</text>
</comment>
<organism evidence="2 3">
    <name type="scientific">Nocardioides salarius</name>
    <dbReference type="NCBI Taxonomy" id="374513"/>
    <lineage>
        <taxon>Bacteria</taxon>
        <taxon>Bacillati</taxon>
        <taxon>Actinomycetota</taxon>
        <taxon>Actinomycetes</taxon>
        <taxon>Propionibacteriales</taxon>
        <taxon>Nocardioidaceae</taxon>
        <taxon>Nocardioides</taxon>
    </lineage>
</organism>
<keyword evidence="2" id="KW-0540">Nuclease</keyword>
<evidence type="ECO:0000313" key="2">
    <source>
        <dbReference type="EMBL" id="MBM7507520.1"/>
    </source>
</evidence>
<name>A0ABS2M8K8_9ACTN</name>
<reference evidence="2 3" key="1">
    <citation type="submission" date="2021-01" db="EMBL/GenBank/DDBJ databases">
        <title>Sequencing the genomes of 1000 actinobacteria strains.</title>
        <authorList>
            <person name="Klenk H.-P."/>
        </authorList>
    </citation>
    <scope>NUCLEOTIDE SEQUENCE [LARGE SCALE GENOMIC DNA]</scope>
    <source>
        <strain evidence="2 3">DSM 18239</strain>
    </source>
</reference>
<dbReference type="Gene3D" id="3.40.960.10">
    <property type="entry name" value="VSR Endonuclease"/>
    <property type="match status" value="1"/>
</dbReference>
<keyword evidence="3" id="KW-1185">Reference proteome</keyword>
<keyword evidence="2" id="KW-0378">Hydrolase</keyword>
<gene>
    <name evidence="2" type="ORF">JOE61_001334</name>
</gene>